<dbReference type="EMBL" id="LR699119">
    <property type="protein sequence ID" value="VVC76796.1"/>
    <property type="molecule type" value="Genomic_DNA"/>
</dbReference>
<dbReference type="Gene3D" id="3.40.50.1820">
    <property type="entry name" value="alpha/beta hydrolase"/>
    <property type="match status" value="1"/>
</dbReference>
<dbReference type="RefSeq" id="WP_148340086.1">
    <property type="nucleotide sequence ID" value="NZ_LR699119.1"/>
</dbReference>
<sequence>MSRRNQDLKHEKTLVFLPGWGFRASIWLHAAKQLTEYPFIVTDLPATDLPPLTHRRALTDIVSRIDQQIPDHSILVAWSMSGIMAASLCRLYPGKYAKLILVASTPRFSAGRDWPGISQDSLSRFQSDAKSDLASTLRRFHRMVGTHGPHPEIKKIMQPHCIRSSDKQILLYYLKMLAMSDARAALHHCSIPVLHLFGSHDPLISRTCADKIRIEYPHHDTAMITGAGHAPFISHTSDFNRHLRLFLKREH</sequence>
<dbReference type="PANTHER" id="PTHR43194:SF5">
    <property type="entry name" value="PIMELOYL-[ACYL-CARRIER PROTEIN] METHYL ESTER ESTERASE"/>
    <property type="match status" value="1"/>
</dbReference>
<evidence type="ECO:0000313" key="3">
    <source>
        <dbReference type="Proteomes" id="UP000324194"/>
    </source>
</evidence>
<dbReference type="PANTHER" id="PTHR43194">
    <property type="entry name" value="HYDROLASE ALPHA/BETA FOLD FAMILY"/>
    <property type="match status" value="1"/>
</dbReference>
<gene>
    <name evidence="2" type="primary">bioH</name>
    <name evidence="2" type="ORF">AQUSIP_21230</name>
</gene>
<dbReference type="AlphaFoldDB" id="A0A5E4PKR4"/>
<dbReference type="OrthoDB" id="9780744at2"/>
<name>A0A5E4PKR4_9COXI</name>
<accession>A0A5E4PKR4</accession>
<dbReference type="InterPro" id="IPR000073">
    <property type="entry name" value="AB_hydrolase_1"/>
</dbReference>
<keyword evidence="3" id="KW-1185">Reference proteome</keyword>
<protein>
    <submittedName>
        <fullName evidence="2">Pimeloyl-[acyl-carrier protein] methyl ester esterase</fullName>
    </submittedName>
</protein>
<evidence type="ECO:0000259" key="1">
    <source>
        <dbReference type="Pfam" id="PF12697"/>
    </source>
</evidence>
<dbReference type="Proteomes" id="UP000324194">
    <property type="component" value="Chromosome 1"/>
</dbReference>
<dbReference type="KEGG" id="asip:AQUSIP_21230"/>
<feature type="domain" description="AB hydrolase-1" evidence="1">
    <location>
        <begin position="14"/>
        <end position="238"/>
    </location>
</feature>
<evidence type="ECO:0000313" key="2">
    <source>
        <dbReference type="EMBL" id="VVC76796.1"/>
    </source>
</evidence>
<reference evidence="2 3" key="1">
    <citation type="submission" date="2019-08" db="EMBL/GenBank/DDBJ databases">
        <authorList>
            <person name="Guy L."/>
        </authorList>
    </citation>
    <scope>NUCLEOTIDE SEQUENCE [LARGE SCALE GENOMIC DNA]</scope>
    <source>
        <strain evidence="2 3">SGT-108</strain>
    </source>
</reference>
<proteinExistence type="predicted"/>
<dbReference type="InterPro" id="IPR029058">
    <property type="entry name" value="AB_hydrolase_fold"/>
</dbReference>
<dbReference type="Pfam" id="PF12697">
    <property type="entry name" value="Abhydrolase_6"/>
    <property type="match status" value="1"/>
</dbReference>
<dbReference type="SUPFAM" id="SSF53474">
    <property type="entry name" value="alpha/beta-Hydrolases"/>
    <property type="match status" value="1"/>
</dbReference>
<dbReference type="InterPro" id="IPR050228">
    <property type="entry name" value="Carboxylesterase_BioH"/>
</dbReference>
<organism evidence="2 3">
    <name type="scientific">Aquicella siphonis</name>
    <dbReference type="NCBI Taxonomy" id="254247"/>
    <lineage>
        <taxon>Bacteria</taxon>
        <taxon>Pseudomonadati</taxon>
        <taxon>Pseudomonadota</taxon>
        <taxon>Gammaproteobacteria</taxon>
        <taxon>Legionellales</taxon>
        <taxon>Coxiellaceae</taxon>
        <taxon>Aquicella</taxon>
    </lineage>
</organism>